<dbReference type="SUPFAM" id="SSF48613">
    <property type="entry name" value="Heme oxygenase-like"/>
    <property type="match status" value="1"/>
</dbReference>
<dbReference type="GO" id="GO:0006788">
    <property type="term" value="P:heme oxidation"/>
    <property type="evidence" value="ECO:0007669"/>
    <property type="project" value="InterPro"/>
</dbReference>
<dbReference type="InterPro" id="IPR016053">
    <property type="entry name" value="Haem_Oase-like"/>
</dbReference>
<dbReference type="Gene3D" id="1.20.910.10">
    <property type="entry name" value="Heme oxygenase-like"/>
    <property type="match status" value="1"/>
</dbReference>
<name>A0A316H9A9_9SPHI</name>
<dbReference type="Pfam" id="PF01126">
    <property type="entry name" value="Heme_oxygenase"/>
    <property type="match status" value="1"/>
</dbReference>
<dbReference type="RefSeq" id="WP_109608971.1">
    <property type="nucleotide sequence ID" value="NZ_QGHA01000006.1"/>
</dbReference>
<keyword evidence="2" id="KW-1185">Reference proteome</keyword>
<evidence type="ECO:0000313" key="2">
    <source>
        <dbReference type="Proteomes" id="UP000245678"/>
    </source>
</evidence>
<dbReference type="GO" id="GO:0004392">
    <property type="term" value="F:heme oxygenase (decyclizing) activity"/>
    <property type="evidence" value="ECO:0007669"/>
    <property type="project" value="InterPro"/>
</dbReference>
<dbReference type="Proteomes" id="UP000245678">
    <property type="component" value="Unassembled WGS sequence"/>
</dbReference>
<comment type="caution">
    <text evidence="1">The sequence shown here is derived from an EMBL/GenBank/DDBJ whole genome shotgun (WGS) entry which is preliminary data.</text>
</comment>
<dbReference type="CDD" id="cd19166">
    <property type="entry name" value="HemeO-bac"/>
    <property type="match status" value="1"/>
</dbReference>
<accession>A0A316H9A9</accession>
<protein>
    <submittedName>
        <fullName evidence="1">Heme oxygenase</fullName>
    </submittedName>
</protein>
<proteinExistence type="predicted"/>
<dbReference type="EMBL" id="QGHA01000006">
    <property type="protein sequence ID" value="PWK76580.1"/>
    <property type="molecule type" value="Genomic_DNA"/>
</dbReference>
<evidence type="ECO:0000313" key="1">
    <source>
        <dbReference type="EMBL" id="PWK76580.1"/>
    </source>
</evidence>
<gene>
    <name evidence="1" type="ORF">LX99_03447</name>
</gene>
<dbReference type="AlphaFoldDB" id="A0A316H9A9"/>
<reference evidence="1 2" key="1">
    <citation type="submission" date="2018-05" db="EMBL/GenBank/DDBJ databases">
        <title>Genomic Encyclopedia of Archaeal and Bacterial Type Strains, Phase II (KMG-II): from individual species to whole genera.</title>
        <authorList>
            <person name="Goeker M."/>
        </authorList>
    </citation>
    <scope>NUCLEOTIDE SEQUENCE [LARGE SCALE GENOMIC DNA]</scope>
    <source>
        <strain evidence="1 2">DSM 19975</strain>
    </source>
</reference>
<dbReference type="InterPro" id="IPR016084">
    <property type="entry name" value="Haem_Oase-like_multi-hlx"/>
</dbReference>
<sequence length="207" mass="23164">MLHEKIKHATDGLHNQLEQNMFVGQIMDGSLTFEQYQTILLSNYGLHLVVEGFLFGALSSELQQKLDIINRIKLPALLKDLEEINMSMSSDLEGPPPNYIDLSSDAAILGAMYVLEGATLGGNVIVKRLKTNEHLIPRNLNYHYYQVYGDQLGAKWKQFLEVLNELPEAEHQTAIDSAVRLFERMTTSRAAVKSAKVTLVPPPPVGF</sequence>
<organism evidence="1 2">
    <name type="scientific">Mucilaginibacter oryzae</name>
    <dbReference type="NCBI Taxonomy" id="468058"/>
    <lineage>
        <taxon>Bacteria</taxon>
        <taxon>Pseudomonadati</taxon>
        <taxon>Bacteroidota</taxon>
        <taxon>Sphingobacteriia</taxon>
        <taxon>Sphingobacteriales</taxon>
        <taxon>Sphingobacteriaceae</taxon>
        <taxon>Mucilaginibacter</taxon>
    </lineage>
</organism>